<dbReference type="AlphaFoldDB" id="A0A0C3BFT0"/>
<proteinExistence type="predicted"/>
<dbReference type="InterPro" id="IPR032675">
    <property type="entry name" value="LRR_dom_sf"/>
</dbReference>
<reference evidence="2" key="2">
    <citation type="submission" date="2015-01" db="EMBL/GenBank/DDBJ databases">
        <title>Evolutionary Origins and Diversification of the Mycorrhizal Mutualists.</title>
        <authorList>
            <consortium name="DOE Joint Genome Institute"/>
            <consortium name="Mycorrhizal Genomics Consortium"/>
            <person name="Kohler A."/>
            <person name="Kuo A."/>
            <person name="Nagy L.G."/>
            <person name="Floudas D."/>
            <person name="Copeland A."/>
            <person name="Barry K.W."/>
            <person name="Cichocki N."/>
            <person name="Veneault-Fourrey C."/>
            <person name="LaButti K."/>
            <person name="Lindquist E.A."/>
            <person name="Lipzen A."/>
            <person name="Lundell T."/>
            <person name="Morin E."/>
            <person name="Murat C."/>
            <person name="Riley R."/>
            <person name="Ohm R."/>
            <person name="Sun H."/>
            <person name="Tunlid A."/>
            <person name="Henrissat B."/>
            <person name="Grigoriev I.V."/>
            <person name="Hibbett D.S."/>
            <person name="Martin F."/>
        </authorList>
    </citation>
    <scope>NUCLEOTIDE SEQUENCE [LARGE SCALE GENOMIC DNA]</scope>
    <source>
        <strain evidence="2">MAFF 305830</strain>
    </source>
</reference>
<gene>
    <name evidence="1" type="ORF">M408DRAFT_22332</name>
</gene>
<evidence type="ECO:0000313" key="1">
    <source>
        <dbReference type="EMBL" id="KIM30341.1"/>
    </source>
</evidence>
<protein>
    <recommendedName>
        <fullName evidence="3">F-box domain-containing protein</fullName>
    </recommendedName>
</protein>
<dbReference type="Gene3D" id="3.80.10.10">
    <property type="entry name" value="Ribonuclease Inhibitor"/>
    <property type="match status" value="1"/>
</dbReference>
<organism evidence="1 2">
    <name type="scientific">Serendipita vermifera MAFF 305830</name>
    <dbReference type="NCBI Taxonomy" id="933852"/>
    <lineage>
        <taxon>Eukaryota</taxon>
        <taxon>Fungi</taxon>
        <taxon>Dikarya</taxon>
        <taxon>Basidiomycota</taxon>
        <taxon>Agaricomycotina</taxon>
        <taxon>Agaricomycetes</taxon>
        <taxon>Sebacinales</taxon>
        <taxon>Serendipitaceae</taxon>
        <taxon>Serendipita</taxon>
    </lineage>
</organism>
<sequence>MNLSALGDIVLPSHVKVTSHIYGALKEDELSHQFLEQITKLEANSHVDDIVLAFGSLTNLSTLWLQGFDESFQRNSSKGVIFTAPPHLETIRASQHPYCPNLRLLIVLAASSLSSLSVIITVSEIEKVVDILPLLTKLQNFELFLYDKGQISDVSYTYTSTHSVIPSLRSLYVHVNISSEYGPTSLDGLFAAFSVLYTCVANVTFEMARISNMAVAYLQGLQHLEVLKLGREPVATLDKCRELFLPSLQELDVNSWELIRFIKAPNLISLRNVFINSGEELEDFEELRFLQLQNLHIITWTESSSPLILQPDIFNALRRLSIVFNRMDDNWTVTSLPLLVSLRLRCPLDNLNFQGNTFCAQLIYHPEMCPSLREIDFGDYVEWDLLFIMLEQRNLCLKNVARIEKVSIPFVPFGFRQSLLGLLLGQQRQDGLTNMVLSLEETRELLFNPSM</sequence>
<name>A0A0C3BFT0_SERVB</name>
<dbReference type="SUPFAM" id="SSF52047">
    <property type="entry name" value="RNI-like"/>
    <property type="match status" value="1"/>
</dbReference>
<reference evidence="1 2" key="1">
    <citation type="submission" date="2014-04" db="EMBL/GenBank/DDBJ databases">
        <authorList>
            <consortium name="DOE Joint Genome Institute"/>
            <person name="Kuo A."/>
            <person name="Zuccaro A."/>
            <person name="Kohler A."/>
            <person name="Nagy L.G."/>
            <person name="Floudas D."/>
            <person name="Copeland A."/>
            <person name="Barry K.W."/>
            <person name="Cichocki N."/>
            <person name="Veneault-Fourrey C."/>
            <person name="LaButti K."/>
            <person name="Lindquist E.A."/>
            <person name="Lipzen A."/>
            <person name="Lundell T."/>
            <person name="Morin E."/>
            <person name="Murat C."/>
            <person name="Sun H."/>
            <person name="Tunlid A."/>
            <person name="Henrissat B."/>
            <person name="Grigoriev I.V."/>
            <person name="Hibbett D.S."/>
            <person name="Martin F."/>
            <person name="Nordberg H.P."/>
            <person name="Cantor M.N."/>
            <person name="Hua S.X."/>
        </authorList>
    </citation>
    <scope>NUCLEOTIDE SEQUENCE [LARGE SCALE GENOMIC DNA]</scope>
    <source>
        <strain evidence="1 2">MAFF 305830</strain>
    </source>
</reference>
<dbReference type="HOGENOM" id="CLU_015287_2_0_1"/>
<evidence type="ECO:0000313" key="2">
    <source>
        <dbReference type="Proteomes" id="UP000054097"/>
    </source>
</evidence>
<accession>A0A0C3BFT0</accession>
<dbReference type="Proteomes" id="UP000054097">
    <property type="component" value="Unassembled WGS sequence"/>
</dbReference>
<dbReference type="EMBL" id="KN824285">
    <property type="protein sequence ID" value="KIM30341.1"/>
    <property type="molecule type" value="Genomic_DNA"/>
</dbReference>
<keyword evidence="2" id="KW-1185">Reference proteome</keyword>
<evidence type="ECO:0008006" key="3">
    <source>
        <dbReference type="Google" id="ProtNLM"/>
    </source>
</evidence>